<feature type="compositionally biased region" description="Polar residues" evidence="1">
    <location>
        <begin position="166"/>
        <end position="185"/>
    </location>
</feature>
<comment type="caution">
    <text evidence="2">The sequence shown here is derived from an EMBL/GenBank/DDBJ whole genome shotgun (WGS) entry which is preliminary data.</text>
</comment>
<evidence type="ECO:0000313" key="2">
    <source>
        <dbReference type="EMBL" id="KAJ4363527.1"/>
    </source>
</evidence>
<sequence length="531" mass="58747">MFARVFDTAKRILSRSPSAQGRSSELRDTQSTSDAGTPDADVAMVTTRGGTETPGAATPLSSVKKRAGKRELESLDTPTQAKRQRKSVSTPKKKAVEEESEPDLHAEETVEELADTIAVTVPLHEAATKEDHLPIRRRTSPRVVVGRTSPPTPTVAGSVEEADQHVPTSTQETDFHTPEQQSGSVYATPATHMRTKASPTPKAKKTKHPKPASAKKSSARKQKAQEEDEPNTLEVTQTTSRFLDEVPSSTYDSDQALLSSQDAPAPSLQPKKEHVRFRSEEPADAQDVIAIKKQGHKSSEKPQDAAAAEPDEDDDDASDSDEAPEMMTTAIATTKAKAAQAEADRALRAQQLEEQAKRRQREARIAEEQAQKRIREEKKARKLAKQQAPETDDEALGPHQDILKDMKNLPALLPDSLLETIDDQRPPTPPPQRRGKTEEELRREKLSHHIKFLERSEKPAKDVKKGKLSVAVLRQQNRVLPPKANRDTRTVRELWLKGRKVEKKKGGKSNLNRKMERKAHGSKGFLRGGDD</sequence>
<evidence type="ECO:0000256" key="1">
    <source>
        <dbReference type="SAM" id="MobiDB-lite"/>
    </source>
</evidence>
<evidence type="ECO:0000313" key="3">
    <source>
        <dbReference type="Proteomes" id="UP001140560"/>
    </source>
</evidence>
<feature type="compositionally biased region" description="Basic and acidic residues" evidence="1">
    <location>
        <begin position="94"/>
        <end position="108"/>
    </location>
</feature>
<feature type="compositionally biased region" description="Basic and acidic residues" evidence="1">
    <location>
        <begin position="270"/>
        <end position="281"/>
    </location>
</feature>
<dbReference type="OrthoDB" id="5423707at2759"/>
<feature type="compositionally biased region" description="Acidic residues" evidence="1">
    <location>
        <begin position="309"/>
        <end position="324"/>
    </location>
</feature>
<organism evidence="2 3">
    <name type="scientific">Neocucurbitaria cava</name>
    <dbReference type="NCBI Taxonomy" id="798079"/>
    <lineage>
        <taxon>Eukaryota</taxon>
        <taxon>Fungi</taxon>
        <taxon>Dikarya</taxon>
        <taxon>Ascomycota</taxon>
        <taxon>Pezizomycotina</taxon>
        <taxon>Dothideomycetes</taxon>
        <taxon>Pleosporomycetidae</taxon>
        <taxon>Pleosporales</taxon>
        <taxon>Pleosporineae</taxon>
        <taxon>Cucurbitariaceae</taxon>
        <taxon>Neocucurbitaria</taxon>
    </lineage>
</organism>
<feature type="compositionally biased region" description="Polar residues" evidence="1">
    <location>
        <begin position="233"/>
        <end position="262"/>
    </location>
</feature>
<dbReference type="Pfam" id="PF08297">
    <property type="entry name" value="U3_snoRNA_assoc"/>
    <property type="match status" value="1"/>
</dbReference>
<proteinExistence type="predicted"/>
<reference evidence="2" key="1">
    <citation type="submission" date="2022-10" db="EMBL/GenBank/DDBJ databases">
        <title>Tapping the CABI collections for fungal endophytes: first genome assemblies for Collariella, Neodidymelliopsis, Ascochyta clinopodiicola, Didymella pomorum, Didymosphaeria variabile, Neocosmospora piperis and Neocucurbitaria cava.</title>
        <authorList>
            <person name="Hill R."/>
        </authorList>
    </citation>
    <scope>NUCLEOTIDE SEQUENCE</scope>
    <source>
        <strain evidence="2">IMI 356814</strain>
    </source>
</reference>
<evidence type="ECO:0008006" key="4">
    <source>
        <dbReference type="Google" id="ProtNLM"/>
    </source>
</evidence>
<protein>
    <recommendedName>
        <fullName evidence="4">U3 snoRNA associated-domain-containing protein</fullName>
    </recommendedName>
</protein>
<feature type="compositionally biased region" description="Polar residues" evidence="1">
    <location>
        <begin position="15"/>
        <end position="35"/>
    </location>
</feature>
<feature type="region of interest" description="Disordered" evidence="1">
    <location>
        <begin position="499"/>
        <end position="531"/>
    </location>
</feature>
<accession>A0A9W8Y004</accession>
<feature type="compositionally biased region" description="Low complexity" evidence="1">
    <location>
        <begin position="328"/>
        <end position="341"/>
    </location>
</feature>
<dbReference type="EMBL" id="JAPEUY010000019">
    <property type="protein sequence ID" value="KAJ4363527.1"/>
    <property type="molecule type" value="Genomic_DNA"/>
</dbReference>
<feature type="region of interest" description="Disordered" evidence="1">
    <location>
        <begin position="124"/>
        <end position="443"/>
    </location>
</feature>
<dbReference type="InterPro" id="IPR013268">
    <property type="entry name" value="UTP16"/>
</dbReference>
<feature type="compositionally biased region" description="Basic and acidic residues" evidence="1">
    <location>
        <begin position="354"/>
        <end position="379"/>
    </location>
</feature>
<dbReference type="GO" id="GO:0030515">
    <property type="term" value="F:snoRNA binding"/>
    <property type="evidence" value="ECO:0007669"/>
    <property type="project" value="InterPro"/>
</dbReference>
<dbReference type="Proteomes" id="UP001140560">
    <property type="component" value="Unassembled WGS sequence"/>
</dbReference>
<feature type="region of interest" description="Disordered" evidence="1">
    <location>
        <begin position="1"/>
        <end position="108"/>
    </location>
</feature>
<keyword evidence="3" id="KW-1185">Reference proteome</keyword>
<name>A0A9W8Y004_9PLEO</name>
<dbReference type="AlphaFoldDB" id="A0A9W8Y004"/>
<dbReference type="GO" id="GO:0006364">
    <property type="term" value="P:rRNA processing"/>
    <property type="evidence" value="ECO:0007669"/>
    <property type="project" value="InterPro"/>
</dbReference>
<gene>
    <name evidence="2" type="ORF">N0V83_009822</name>
</gene>